<accession>A0ABD3XTI7</accession>
<dbReference type="CDD" id="cd00037">
    <property type="entry name" value="CLECT"/>
    <property type="match status" value="1"/>
</dbReference>
<dbReference type="InterPro" id="IPR016187">
    <property type="entry name" value="CTDL_fold"/>
</dbReference>
<reference evidence="1 2" key="1">
    <citation type="submission" date="2024-11" db="EMBL/GenBank/DDBJ databases">
        <title>Chromosome-level genome assembly of the freshwater bivalve Anodonta woodiana.</title>
        <authorList>
            <person name="Chen X."/>
        </authorList>
    </citation>
    <scope>NUCLEOTIDE SEQUENCE [LARGE SCALE GENOMIC DNA]</scope>
    <source>
        <strain evidence="1">MN2024</strain>
        <tissue evidence="1">Gills</tissue>
    </source>
</reference>
<comment type="caution">
    <text evidence="1">The sequence shown here is derived from an EMBL/GenBank/DDBJ whole genome shotgun (WGS) entry which is preliminary data.</text>
</comment>
<protein>
    <recommendedName>
        <fullName evidence="3">C-type lectin domain-containing protein</fullName>
    </recommendedName>
</protein>
<feature type="non-terminal residue" evidence="1">
    <location>
        <position position="1"/>
    </location>
</feature>
<evidence type="ECO:0000313" key="1">
    <source>
        <dbReference type="EMBL" id="KAL3888397.1"/>
    </source>
</evidence>
<keyword evidence="2" id="KW-1185">Reference proteome</keyword>
<evidence type="ECO:0008006" key="3">
    <source>
        <dbReference type="Google" id="ProtNLM"/>
    </source>
</evidence>
<dbReference type="SUPFAM" id="SSF56436">
    <property type="entry name" value="C-type lectin-like"/>
    <property type="match status" value="1"/>
</dbReference>
<proteinExistence type="predicted"/>
<sequence length="180" mass="20704">TTVGMCSNWKMDPDWENYIGASDMMLKKSDTRLMECAMHCGRYSICYSFFHHPTMKTCLMTQSYKRGLPFEQTPPHGWNYYTQPQQCNGDYEYNQTLGLCYKLDEDYTEYDGAMKSCESDGAKLLIINTPAELKHFTMIIGEYITNKANENIVIGILEKSLTLEILDRNPRKIIDTGTIG</sequence>
<dbReference type="AlphaFoldDB" id="A0ABD3XTI7"/>
<dbReference type="Gene3D" id="3.10.100.10">
    <property type="entry name" value="Mannose-Binding Protein A, subunit A"/>
    <property type="match status" value="1"/>
</dbReference>
<organism evidence="1 2">
    <name type="scientific">Sinanodonta woodiana</name>
    <name type="common">Chinese pond mussel</name>
    <name type="synonym">Anodonta woodiana</name>
    <dbReference type="NCBI Taxonomy" id="1069815"/>
    <lineage>
        <taxon>Eukaryota</taxon>
        <taxon>Metazoa</taxon>
        <taxon>Spiralia</taxon>
        <taxon>Lophotrochozoa</taxon>
        <taxon>Mollusca</taxon>
        <taxon>Bivalvia</taxon>
        <taxon>Autobranchia</taxon>
        <taxon>Heteroconchia</taxon>
        <taxon>Palaeoheterodonta</taxon>
        <taxon>Unionida</taxon>
        <taxon>Unionoidea</taxon>
        <taxon>Unionidae</taxon>
        <taxon>Unioninae</taxon>
        <taxon>Sinanodonta</taxon>
    </lineage>
</organism>
<name>A0ABD3XTI7_SINWO</name>
<dbReference type="Proteomes" id="UP001634394">
    <property type="component" value="Unassembled WGS sequence"/>
</dbReference>
<gene>
    <name evidence="1" type="ORF">ACJMK2_000765</name>
</gene>
<dbReference type="EMBL" id="JBJQND010000001">
    <property type="protein sequence ID" value="KAL3888397.1"/>
    <property type="molecule type" value="Genomic_DNA"/>
</dbReference>
<dbReference type="InterPro" id="IPR016186">
    <property type="entry name" value="C-type_lectin-like/link_sf"/>
</dbReference>
<evidence type="ECO:0000313" key="2">
    <source>
        <dbReference type="Proteomes" id="UP001634394"/>
    </source>
</evidence>